<comment type="catalytic activity">
    <reaction evidence="5">
        <text>(6S)-5-formyl-5,6,7,8-tetrahydrofolate + ATP = (6R)-5,10-methenyltetrahydrofolate + ADP + phosphate</text>
        <dbReference type="Rhea" id="RHEA:10488"/>
        <dbReference type="ChEBI" id="CHEBI:30616"/>
        <dbReference type="ChEBI" id="CHEBI:43474"/>
        <dbReference type="ChEBI" id="CHEBI:57455"/>
        <dbReference type="ChEBI" id="CHEBI:57457"/>
        <dbReference type="ChEBI" id="CHEBI:456216"/>
        <dbReference type="EC" id="6.3.3.2"/>
    </reaction>
</comment>
<dbReference type="InterPro" id="IPR024185">
    <property type="entry name" value="FTHF_cligase-like_sf"/>
</dbReference>
<proteinExistence type="inferred from homology"/>
<evidence type="ECO:0000313" key="7">
    <source>
        <dbReference type="Proteomes" id="UP000594873"/>
    </source>
</evidence>
<dbReference type="Gene3D" id="3.40.50.10420">
    <property type="entry name" value="NagB/RpiA/CoA transferase-like"/>
    <property type="match status" value="1"/>
</dbReference>
<dbReference type="GO" id="GO:0035999">
    <property type="term" value="P:tetrahydrofolate interconversion"/>
    <property type="evidence" value="ECO:0007669"/>
    <property type="project" value="TreeGrafter"/>
</dbReference>
<dbReference type="GO" id="GO:0009396">
    <property type="term" value="P:folic acid-containing compound biosynthetic process"/>
    <property type="evidence" value="ECO:0007669"/>
    <property type="project" value="TreeGrafter"/>
</dbReference>
<feature type="binding site" evidence="4">
    <location>
        <position position="56"/>
    </location>
    <ligand>
        <name>substrate</name>
    </ligand>
</feature>
<dbReference type="InterPro" id="IPR037171">
    <property type="entry name" value="NagB/RpiA_transferase-like"/>
</dbReference>
<keyword evidence="5" id="KW-0460">Magnesium</keyword>
<evidence type="ECO:0000256" key="5">
    <source>
        <dbReference type="RuleBase" id="RU361279"/>
    </source>
</evidence>
<accession>A0A7T2GKE8</accession>
<keyword evidence="2 4" id="KW-0547">Nucleotide-binding</keyword>
<evidence type="ECO:0000313" key="6">
    <source>
        <dbReference type="EMBL" id="QPQ55490.1"/>
    </source>
</evidence>
<keyword evidence="6" id="KW-0436">Ligase</keyword>
<reference evidence="6 7" key="1">
    <citation type="submission" date="2020-11" db="EMBL/GenBank/DDBJ databases">
        <title>Genome seq and assembly of Sphingosinicella sp.</title>
        <authorList>
            <person name="Chhetri G."/>
        </authorList>
    </citation>
    <scope>NUCLEOTIDE SEQUENCE [LARGE SCALE GENOMIC DNA]</scope>
    <source>
        <strain evidence="6 7">UDD2</strain>
    </source>
</reference>
<protein>
    <recommendedName>
        <fullName evidence="5">5-formyltetrahydrofolate cyclo-ligase</fullName>
        <ecNumber evidence="5">6.3.3.2</ecNumber>
    </recommendedName>
</protein>
<dbReference type="GO" id="GO:0046872">
    <property type="term" value="F:metal ion binding"/>
    <property type="evidence" value="ECO:0007669"/>
    <property type="project" value="UniProtKB-KW"/>
</dbReference>
<keyword evidence="5" id="KW-0479">Metal-binding</keyword>
<dbReference type="PANTHER" id="PTHR23407:SF1">
    <property type="entry name" value="5-FORMYLTETRAHYDROFOLATE CYCLO-LIGASE"/>
    <property type="match status" value="1"/>
</dbReference>
<dbReference type="EMBL" id="CP065592">
    <property type="protein sequence ID" value="QPQ55490.1"/>
    <property type="molecule type" value="Genomic_DNA"/>
</dbReference>
<name>A0A7T2GKE8_9SPHN</name>
<evidence type="ECO:0000256" key="3">
    <source>
        <dbReference type="ARBA" id="ARBA00022840"/>
    </source>
</evidence>
<comment type="cofactor">
    <cofactor evidence="5">
        <name>Mg(2+)</name>
        <dbReference type="ChEBI" id="CHEBI:18420"/>
    </cofactor>
</comment>
<dbReference type="SUPFAM" id="SSF100950">
    <property type="entry name" value="NagB/RpiA/CoA transferase-like"/>
    <property type="match status" value="1"/>
</dbReference>
<evidence type="ECO:0000256" key="1">
    <source>
        <dbReference type="ARBA" id="ARBA00010638"/>
    </source>
</evidence>
<dbReference type="Proteomes" id="UP000594873">
    <property type="component" value="Chromosome"/>
</dbReference>
<dbReference type="NCBIfam" id="TIGR02727">
    <property type="entry name" value="MTHFS_bact"/>
    <property type="match status" value="1"/>
</dbReference>
<dbReference type="EC" id="6.3.3.2" evidence="5"/>
<gene>
    <name evidence="6" type="ORF">IC614_02480</name>
</gene>
<keyword evidence="7" id="KW-1185">Reference proteome</keyword>
<organism evidence="6 7">
    <name type="scientific">Allosphingosinicella flava</name>
    <dbReference type="NCBI Taxonomy" id="2771430"/>
    <lineage>
        <taxon>Bacteria</taxon>
        <taxon>Pseudomonadati</taxon>
        <taxon>Pseudomonadota</taxon>
        <taxon>Alphaproteobacteria</taxon>
        <taxon>Sphingomonadales</taxon>
        <taxon>Sphingomonadaceae</taxon>
        <taxon>Allosphingosinicella</taxon>
    </lineage>
</organism>
<dbReference type="PANTHER" id="PTHR23407">
    <property type="entry name" value="ATPASE INHIBITOR/5-FORMYLTETRAHYDROFOLATE CYCLO-LIGASE"/>
    <property type="match status" value="1"/>
</dbReference>
<evidence type="ECO:0000256" key="2">
    <source>
        <dbReference type="ARBA" id="ARBA00022741"/>
    </source>
</evidence>
<dbReference type="KEGG" id="sflv:IC614_02480"/>
<sequence length="186" mass="20343">MSKNEIRNDALLKRHGYASALWPATRNALETQLAQIVAPHLFGAGIVAGYHPMRDEISPYSVLDGLGHGQRAALPWFLDRDARMMFREAPATEAGPWGVLQPAAEAAALAPDIVLVPLVFADRRGTRIGHGKGHYDRALSHLRDGGSVRTIGIAWDIQISEAVLDPDPWDIPLDAIATPTEWIDCR</sequence>
<dbReference type="GO" id="GO:0030272">
    <property type="term" value="F:5-formyltetrahydrofolate cyclo-ligase activity"/>
    <property type="evidence" value="ECO:0007669"/>
    <property type="project" value="UniProtKB-EC"/>
</dbReference>
<evidence type="ECO:0000256" key="4">
    <source>
        <dbReference type="PIRSR" id="PIRSR006806-1"/>
    </source>
</evidence>
<feature type="binding site" evidence="4">
    <location>
        <begin position="3"/>
        <end position="7"/>
    </location>
    <ligand>
        <name>ATP</name>
        <dbReference type="ChEBI" id="CHEBI:30616"/>
    </ligand>
</feature>
<dbReference type="GO" id="GO:0005524">
    <property type="term" value="F:ATP binding"/>
    <property type="evidence" value="ECO:0007669"/>
    <property type="project" value="UniProtKB-KW"/>
</dbReference>
<feature type="binding site" evidence="4">
    <location>
        <begin position="127"/>
        <end position="135"/>
    </location>
    <ligand>
        <name>ATP</name>
        <dbReference type="ChEBI" id="CHEBI:30616"/>
    </ligand>
</feature>
<dbReference type="RefSeq" id="WP_200972164.1">
    <property type="nucleotide sequence ID" value="NZ_CP065592.1"/>
</dbReference>
<dbReference type="PIRSF" id="PIRSF006806">
    <property type="entry name" value="FTHF_cligase"/>
    <property type="match status" value="1"/>
</dbReference>
<keyword evidence="3 4" id="KW-0067">ATP-binding</keyword>
<dbReference type="InterPro" id="IPR002698">
    <property type="entry name" value="FTHF_cligase"/>
</dbReference>
<dbReference type="Pfam" id="PF01812">
    <property type="entry name" value="5-FTHF_cyc-lig"/>
    <property type="match status" value="1"/>
</dbReference>
<dbReference type="AlphaFoldDB" id="A0A7T2GKE8"/>
<comment type="similarity">
    <text evidence="1 5">Belongs to the 5-formyltetrahydrofolate cyclo-ligase family.</text>
</comment>